<evidence type="ECO:0000313" key="5">
    <source>
        <dbReference type="EMBL" id="PZD72805.1"/>
    </source>
</evidence>
<dbReference type="InterPro" id="IPR051821">
    <property type="entry name" value="Asp/Asn_beta-hydroxylase"/>
</dbReference>
<dbReference type="InterPro" id="IPR027443">
    <property type="entry name" value="IPNS-like_sf"/>
</dbReference>
<dbReference type="SUPFAM" id="SSF51197">
    <property type="entry name" value="Clavaminate synthase-like"/>
    <property type="match status" value="1"/>
</dbReference>
<evidence type="ECO:0000256" key="2">
    <source>
        <dbReference type="ARBA" id="ARBA00022964"/>
    </source>
</evidence>
<dbReference type="PANTHER" id="PTHR46332">
    <property type="entry name" value="ASPARTATE BETA-HYDROXYLASE DOMAIN-CONTAINING PROTEIN 2"/>
    <property type="match status" value="1"/>
</dbReference>
<dbReference type="Proteomes" id="UP000248857">
    <property type="component" value="Unassembled WGS sequence"/>
</dbReference>
<dbReference type="RefSeq" id="WP_110986622.1">
    <property type="nucleotide sequence ID" value="NZ_CAWNWM010000008.1"/>
</dbReference>
<gene>
    <name evidence="5" type="ORF">C1752_03167</name>
</gene>
<name>A0A2W1JMY6_9CYAN</name>
<evidence type="ECO:0000259" key="4">
    <source>
        <dbReference type="Pfam" id="PF05118"/>
    </source>
</evidence>
<comment type="caution">
    <text evidence="5">The sequence shown here is derived from an EMBL/GenBank/DDBJ whole genome shotgun (WGS) entry which is preliminary data.</text>
</comment>
<reference evidence="5 6" key="1">
    <citation type="journal article" date="2018" name="Sci. Rep.">
        <title>A novel species of the marine cyanobacterium Acaryochloris with a unique pigment content and lifestyle.</title>
        <authorList>
            <person name="Partensky F."/>
            <person name="Six C."/>
            <person name="Ratin M."/>
            <person name="Garczarek L."/>
            <person name="Vaulot D."/>
            <person name="Probert I."/>
            <person name="Calteau A."/>
            <person name="Gourvil P."/>
            <person name="Marie D."/>
            <person name="Grebert T."/>
            <person name="Bouchier C."/>
            <person name="Le Panse S."/>
            <person name="Gachenot M."/>
            <person name="Rodriguez F."/>
            <person name="Garrido J.L."/>
        </authorList>
    </citation>
    <scope>NUCLEOTIDE SEQUENCE [LARGE SCALE GENOMIC DNA]</scope>
    <source>
        <strain evidence="5 6">RCC1774</strain>
    </source>
</reference>
<feature type="domain" description="Aspartyl/asparaginy/proline hydroxylase" evidence="4">
    <location>
        <begin position="59"/>
        <end position="215"/>
    </location>
</feature>
<comment type="similarity">
    <text evidence="1">Belongs to the aspartyl/asparaginyl beta-hydroxylase family.</text>
</comment>
<dbReference type="InterPro" id="IPR007803">
    <property type="entry name" value="Asp/Arg/Pro-Hydrxlase"/>
</dbReference>
<evidence type="ECO:0000256" key="1">
    <source>
        <dbReference type="ARBA" id="ARBA00007730"/>
    </source>
</evidence>
<proteinExistence type="inferred from homology"/>
<keyword evidence="2" id="KW-0223">Dioxygenase</keyword>
<dbReference type="GO" id="GO:0051213">
    <property type="term" value="F:dioxygenase activity"/>
    <property type="evidence" value="ECO:0007669"/>
    <property type="project" value="UniProtKB-KW"/>
</dbReference>
<accession>A0A2W1JMY6</accession>
<protein>
    <recommendedName>
        <fullName evidence="4">Aspartyl/asparaginy/proline hydroxylase domain-containing protein</fullName>
    </recommendedName>
</protein>
<sequence length="263" mass="31050">MTTSFSQIYETLKAKNRALVLGVGEGLIRKVEQQFVRHSLIGDRKFFEPEQFDWIPELEANWHKIRQELDHILQHRDELPNFQDIAKDEYRITKDDRWKTYFFYAFGIEMEQNCSRCPETTRLLKNIPNMTTAFFSILLPHKQIPEHKGVYKGIIRYHLGLKVPEPKTSCGICVGGETRNWAEGKSLIFDDLYRHSAWNNSDDVRVVLFVDFLRPVARPYNLFNQMIMRLISWSPYVQDGKARQDQWDERLEALLGKGKPRLD</sequence>
<dbReference type="EMBL" id="PQWO01000008">
    <property type="protein sequence ID" value="PZD72805.1"/>
    <property type="molecule type" value="Genomic_DNA"/>
</dbReference>
<evidence type="ECO:0000256" key="3">
    <source>
        <dbReference type="ARBA" id="ARBA00023002"/>
    </source>
</evidence>
<dbReference type="OrthoDB" id="21665at2"/>
<dbReference type="GO" id="GO:0016020">
    <property type="term" value="C:membrane"/>
    <property type="evidence" value="ECO:0007669"/>
    <property type="project" value="TreeGrafter"/>
</dbReference>
<organism evidence="5 6">
    <name type="scientific">Acaryochloris thomasi RCC1774</name>
    <dbReference type="NCBI Taxonomy" id="1764569"/>
    <lineage>
        <taxon>Bacteria</taxon>
        <taxon>Bacillati</taxon>
        <taxon>Cyanobacteriota</taxon>
        <taxon>Cyanophyceae</taxon>
        <taxon>Acaryochloridales</taxon>
        <taxon>Acaryochloridaceae</taxon>
        <taxon>Acaryochloris</taxon>
        <taxon>Acaryochloris thomasi</taxon>
    </lineage>
</organism>
<dbReference type="Gene3D" id="2.60.120.330">
    <property type="entry name" value="B-lactam Antibiotic, Isopenicillin N Synthase, Chain"/>
    <property type="match status" value="1"/>
</dbReference>
<keyword evidence="3" id="KW-0560">Oxidoreductase</keyword>
<dbReference type="PANTHER" id="PTHR46332:SF5">
    <property type="entry name" value="ASPARTATE BETA-HYDROXYLASE DOMAIN CONTAINING 2"/>
    <property type="match status" value="1"/>
</dbReference>
<dbReference type="AlphaFoldDB" id="A0A2W1JMY6"/>
<dbReference type="Pfam" id="PF05118">
    <property type="entry name" value="Asp_Arg_Hydrox"/>
    <property type="match status" value="1"/>
</dbReference>
<evidence type="ECO:0000313" key="6">
    <source>
        <dbReference type="Proteomes" id="UP000248857"/>
    </source>
</evidence>
<keyword evidence="6" id="KW-1185">Reference proteome</keyword>